<dbReference type="AlphaFoldDB" id="F9GAY4"/>
<proteinExistence type="predicted"/>
<protein>
    <submittedName>
        <fullName evidence="1">Uncharacterized protein</fullName>
    </submittedName>
</protein>
<comment type="caution">
    <text evidence="1">The sequence shown here is derived from an EMBL/GenBank/DDBJ whole genome shotgun (WGS) entry which is preliminary data.</text>
</comment>
<sequence length="27" mass="3090">MGKTDSPLKGMLYTLCNIYNKIDKIDN</sequence>
<dbReference type="EMBL" id="AFQF01004362">
    <property type="protein sequence ID" value="EGU73674.1"/>
    <property type="molecule type" value="Genomic_DNA"/>
</dbReference>
<gene>
    <name evidence="1" type="ORF">FOXB_15817</name>
</gene>
<reference evidence="1" key="1">
    <citation type="journal article" date="2012" name="Mol. Plant Microbe Interact.">
        <title>A highly conserved effector in Fusarium oxysporum is required for full virulence on Arabidopsis.</title>
        <authorList>
            <person name="Thatcher L.F."/>
            <person name="Gardiner D.M."/>
            <person name="Kazan K."/>
            <person name="Manners J."/>
        </authorList>
    </citation>
    <scope>NUCLEOTIDE SEQUENCE [LARGE SCALE GENOMIC DNA]</scope>
    <source>
        <strain evidence="1">Fo5176</strain>
    </source>
</reference>
<organism evidence="1">
    <name type="scientific">Fusarium oxysporum (strain Fo5176)</name>
    <name type="common">Fusarium vascular wilt</name>
    <dbReference type="NCBI Taxonomy" id="660025"/>
    <lineage>
        <taxon>Eukaryota</taxon>
        <taxon>Fungi</taxon>
        <taxon>Dikarya</taxon>
        <taxon>Ascomycota</taxon>
        <taxon>Pezizomycotina</taxon>
        <taxon>Sordariomycetes</taxon>
        <taxon>Hypocreomycetidae</taxon>
        <taxon>Hypocreales</taxon>
        <taxon>Nectriaceae</taxon>
        <taxon>Fusarium</taxon>
        <taxon>Fusarium oxysporum species complex</taxon>
    </lineage>
</organism>
<accession>F9GAY4</accession>
<name>F9GAY4_FUSOF</name>
<evidence type="ECO:0000313" key="1">
    <source>
        <dbReference type="EMBL" id="EGU73674.1"/>
    </source>
</evidence>